<gene>
    <name evidence="3" type="ORF">PsAD2_04634</name>
</gene>
<comment type="caution">
    <text evidence="3">The sequence shown here is derived from an EMBL/GenBank/DDBJ whole genome shotgun (WGS) entry which is preliminary data.</text>
</comment>
<dbReference type="OrthoDB" id="9760250at2"/>
<accession>A0A165SW31</accession>
<dbReference type="RefSeq" id="WP_068011163.1">
    <property type="nucleotide sequence ID" value="NZ_FOFM01000004.1"/>
</dbReference>
<dbReference type="EMBL" id="LMCB01000161">
    <property type="protein sequence ID" value="KZL04551.1"/>
    <property type="molecule type" value="Genomic_DNA"/>
</dbReference>
<evidence type="ECO:0000313" key="4">
    <source>
        <dbReference type="Proteomes" id="UP000076577"/>
    </source>
</evidence>
<protein>
    <submittedName>
        <fullName evidence="3">Phage Terminase</fullName>
    </submittedName>
</protein>
<dbReference type="PATRIC" id="fig|989403.3.peg.5074"/>
<dbReference type="InterPro" id="IPR046461">
    <property type="entry name" value="TerL_ATPase"/>
</dbReference>
<dbReference type="InterPro" id="IPR005021">
    <property type="entry name" value="Terminase_largesu-like"/>
</dbReference>
<evidence type="ECO:0000313" key="3">
    <source>
        <dbReference type="EMBL" id="KZL04551.1"/>
    </source>
</evidence>
<dbReference type="STRING" id="989403.SAMN05421798_10474"/>
<keyword evidence="4" id="KW-1185">Reference proteome</keyword>
<dbReference type="PANTHER" id="PTHR41287:SF1">
    <property type="entry name" value="PROTEIN YMFN"/>
    <property type="match status" value="1"/>
</dbReference>
<feature type="domain" description="Terminase large subunit-like endonuclease" evidence="2">
    <location>
        <begin position="268"/>
        <end position="547"/>
    </location>
</feature>
<dbReference type="AlphaFoldDB" id="A0A165SW31"/>
<name>A0A165SW31_9HYPH</name>
<dbReference type="Gene3D" id="3.40.50.300">
    <property type="entry name" value="P-loop containing nucleotide triphosphate hydrolases"/>
    <property type="match status" value="1"/>
</dbReference>
<dbReference type="PANTHER" id="PTHR41287">
    <property type="match status" value="1"/>
</dbReference>
<reference evidence="3 4" key="1">
    <citation type="journal article" date="2016" name="Front. Microbiol.">
        <title>Comparative Genomic Analysis Reveals a Diverse Repertoire of Genes Involved in Prokaryote-Eukaryote Interactions within the Pseudovibrio Genus.</title>
        <authorList>
            <person name="Romano S."/>
            <person name="Fernandez-Guerra A."/>
            <person name="Reen F.J."/>
            <person name="Glockner F.O."/>
            <person name="Crowley S.P."/>
            <person name="O'Sullivan O."/>
            <person name="Cotter P.D."/>
            <person name="Adams C."/>
            <person name="Dobson A.D."/>
            <person name="O'Gara F."/>
        </authorList>
    </citation>
    <scope>NUCLEOTIDE SEQUENCE [LARGE SCALE GENOMIC DNA]</scope>
    <source>
        <strain evidence="3 4">Ad2</strain>
    </source>
</reference>
<proteinExistence type="predicted"/>
<dbReference type="Pfam" id="PF20441">
    <property type="entry name" value="TerL_nuclease"/>
    <property type="match status" value="1"/>
</dbReference>
<feature type="domain" description="Terminase large subunit-like ATPase" evidence="1">
    <location>
        <begin position="66"/>
        <end position="225"/>
    </location>
</feature>
<evidence type="ECO:0000259" key="2">
    <source>
        <dbReference type="Pfam" id="PF20441"/>
    </source>
</evidence>
<organism evidence="3 4">
    <name type="scientific">Pseudovibrio axinellae</name>
    <dbReference type="NCBI Taxonomy" id="989403"/>
    <lineage>
        <taxon>Bacteria</taxon>
        <taxon>Pseudomonadati</taxon>
        <taxon>Pseudomonadota</taxon>
        <taxon>Alphaproteobacteria</taxon>
        <taxon>Hyphomicrobiales</taxon>
        <taxon>Stappiaceae</taxon>
        <taxon>Pseudovibrio</taxon>
    </lineage>
</organism>
<evidence type="ECO:0000259" key="1">
    <source>
        <dbReference type="Pfam" id="PF03354"/>
    </source>
</evidence>
<dbReference type="Pfam" id="PF03354">
    <property type="entry name" value="TerL_ATPase"/>
    <property type="match status" value="1"/>
</dbReference>
<dbReference type="InterPro" id="IPR046462">
    <property type="entry name" value="TerL_nuclease"/>
</dbReference>
<sequence>MRVQHWSTACVDWEQRIVQGKSLIPFDPLFSEEAEAALNVFKSLKVVDVPGMPTFGECCDQWVFDFVGAIFGAYDTEQGQRLISEFLLLISKKNAKSTIAAGIMVTALIRNWRHLNELLLLAPTIEVANNCFEPAAAMVSYDEELEKILKVSTHLRTIKHETTNSNLKIVAADSDTLSGKKAGFVLVDELWLFGKKPKAAAMLQEATGGLIARPEGFVVYLTTHSDEPPAGVWKSKLEYYRDVRDGKIHDPERLGVLYEFPKAMLKNKGYLKPENYYITNPNLGRSVRKSWLESKLREAMDGTGEEDKQSFLAKHLNVPIGMNLRRDRWAGADYWQTAEFTVVRDFEEFLDRCEVVTAGVDGGGLDDLLGLCFIGREKESETEKSRWLLWACGCCHKSALAKRKQIATALQDFEKDGDLFICADIADDIPIVADFIEQALDRGLFPKEYAIGLDPVGVAAIVDELIEREVKPEQLVGVPQGYKLSGVTKGMARKLADKSLVHGGSRMMAWCVSNAKTEKRGNADYVTKQASGSMKIDPLTAAFNAFDLMSRHPEAEGNGLDDFLSNPVMVI</sequence>
<dbReference type="Proteomes" id="UP000076577">
    <property type="component" value="Unassembled WGS sequence"/>
</dbReference>
<dbReference type="InterPro" id="IPR027417">
    <property type="entry name" value="P-loop_NTPase"/>
</dbReference>
<dbReference type="GO" id="GO:0004519">
    <property type="term" value="F:endonuclease activity"/>
    <property type="evidence" value="ECO:0007669"/>
    <property type="project" value="InterPro"/>
</dbReference>